<comment type="caution">
    <text evidence="2">The sequence shown here is derived from an EMBL/GenBank/DDBJ whole genome shotgun (WGS) entry which is preliminary data.</text>
</comment>
<evidence type="ECO:0000256" key="1">
    <source>
        <dbReference type="SAM" id="Phobius"/>
    </source>
</evidence>
<sequence>MVPRRFEDSSSGGVSGETVILGVSAAGSAGLGVVVIVDPEIGVKEVLGTTCRAWVVTAGVSPSFCLFGVLVGVSIILSCLKLCVPTDGAN</sequence>
<gene>
    <name evidence="2" type="ORF">Slati_3467800</name>
</gene>
<keyword evidence="1" id="KW-0812">Transmembrane</keyword>
<organism evidence="2">
    <name type="scientific">Sesamum latifolium</name>
    <dbReference type="NCBI Taxonomy" id="2727402"/>
    <lineage>
        <taxon>Eukaryota</taxon>
        <taxon>Viridiplantae</taxon>
        <taxon>Streptophyta</taxon>
        <taxon>Embryophyta</taxon>
        <taxon>Tracheophyta</taxon>
        <taxon>Spermatophyta</taxon>
        <taxon>Magnoliopsida</taxon>
        <taxon>eudicotyledons</taxon>
        <taxon>Gunneridae</taxon>
        <taxon>Pentapetalae</taxon>
        <taxon>asterids</taxon>
        <taxon>lamiids</taxon>
        <taxon>Lamiales</taxon>
        <taxon>Pedaliaceae</taxon>
        <taxon>Sesamum</taxon>
    </lineage>
</organism>
<evidence type="ECO:0000313" key="2">
    <source>
        <dbReference type="EMBL" id="KAL0416359.1"/>
    </source>
</evidence>
<keyword evidence="1" id="KW-1133">Transmembrane helix</keyword>
<reference evidence="2" key="2">
    <citation type="journal article" date="2024" name="Plant">
        <title>Genomic evolution and insights into agronomic trait innovations of Sesamum species.</title>
        <authorList>
            <person name="Miao H."/>
            <person name="Wang L."/>
            <person name="Qu L."/>
            <person name="Liu H."/>
            <person name="Sun Y."/>
            <person name="Le M."/>
            <person name="Wang Q."/>
            <person name="Wei S."/>
            <person name="Zheng Y."/>
            <person name="Lin W."/>
            <person name="Duan Y."/>
            <person name="Cao H."/>
            <person name="Xiong S."/>
            <person name="Wang X."/>
            <person name="Wei L."/>
            <person name="Li C."/>
            <person name="Ma Q."/>
            <person name="Ju M."/>
            <person name="Zhao R."/>
            <person name="Li G."/>
            <person name="Mu C."/>
            <person name="Tian Q."/>
            <person name="Mei H."/>
            <person name="Zhang T."/>
            <person name="Gao T."/>
            <person name="Zhang H."/>
        </authorList>
    </citation>
    <scope>NUCLEOTIDE SEQUENCE</scope>
    <source>
        <strain evidence="2">KEN1</strain>
    </source>
</reference>
<reference evidence="2" key="1">
    <citation type="submission" date="2020-06" db="EMBL/GenBank/DDBJ databases">
        <authorList>
            <person name="Li T."/>
            <person name="Hu X."/>
            <person name="Zhang T."/>
            <person name="Song X."/>
            <person name="Zhang H."/>
            <person name="Dai N."/>
            <person name="Sheng W."/>
            <person name="Hou X."/>
            <person name="Wei L."/>
        </authorList>
    </citation>
    <scope>NUCLEOTIDE SEQUENCE</scope>
    <source>
        <strain evidence="2">KEN1</strain>
        <tissue evidence="2">Leaf</tissue>
    </source>
</reference>
<accession>A0AAW2UH94</accession>
<protein>
    <submittedName>
        <fullName evidence="2">Uncharacterized protein</fullName>
    </submittedName>
</protein>
<dbReference type="EMBL" id="JACGWN010000012">
    <property type="protein sequence ID" value="KAL0416359.1"/>
    <property type="molecule type" value="Genomic_DNA"/>
</dbReference>
<dbReference type="AlphaFoldDB" id="A0AAW2UH94"/>
<proteinExistence type="predicted"/>
<feature type="transmembrane region" description="Helical" evidence="1">
    <location>
        <begin position="53"/>
        <end position="77"/>
    </location>
</feature>
<feature type="transmembrane region" description="Helical" evidence="1">
    <location>
        <begin position="20"/>
        <end position="41"/>
    </location>
</feature>
<keyword evidence="1" id="KW-0472">Membrane</keyword>
<name>A0AAW2UH94_9LAMI</name>